<dbReference type="AlphaFoldDB" id="A0A2P5C446"/>
<dbReference type="Proteomes" id="UP000237105">
    <property type="component" value="Unassembled WGS sequence"/>
</dbReference>
<dbReference type="EMBL" id="JXTB01000179">
    <property type="protein sequence ID" value="PON55754.1"/>
    <property type="molecule type" value="Genomic_DNA"/>
</dbReference>
<feature type="region of interest" description="Disordered" evidence="1">
    <location>
        <begin position="1"/>
        <end position="85"/>
    </location>
</feature>
<feature type="region of interest" description="Disordered" evidence="1">
    <location>
        <begin position="115"/>
        <end position="142"/>
    </location>
</feature>
<protein>
    <submittedName>
        <fullName evidence="2">Uncharacterized protein</fullName>
    </submittedName>
</protein>
<name>A0A2P5C446_PARAD</name>
<comment type="caution">
    <text evidence="2">The sequence shown here is derived from an EMBL/GenBank/DDBJ whole genome shotgun (WGS) entry which is preliminary data.</text>
</comment>
<proteinExistence type="predicted"/>
<feature type="compositionally biased region" description="Polar residues" evidence="1">
    <location>
        <begin position="9"/>
        <end position="27"/>
    </location>
</feature>
<evidence type="ECO:0000313" key="3">
    <source>
        <dbReference type="Proteomes" id="UP000237105"/>
    </source>
</evidence>
<evidence type="ECO:0000256" key="1">
    <source>
        <dbReference type="SAM" id="MobiDB-lite"/>
    </source>
</evidence>
<accession>A0A2P5C446</accession>
<organism evidence="2 3">
    <name type="scientific">Parasponia andersonii</name>
    <name type="common">Sponia andersonii</name>
    <dbReference type="NCBI Taxonomy" id="3476"/>
    <lineage>
        <taxon>Eukaryota</taxon>
        <taxon>Viridiplantae</taxon>
        <taxon>Streptophyta</taxon>
        <taxon>Embryophyta</taxon>
        <taxon>Tracheophyta</taxon>
        <taxon>Spermatophyta</taxon>
        <taxon>Magnoliopsida</taxon>
        <taxon>eudicotyledons</taxon>
        <taxon>Gunneridae</taxon>
        <taxon>Pentapetalae</taxon>
        <taxon>rosids</taxon>
        <taxon>fabids</taxon>
        <taxon>Rosales</taxon>
        <taxon>Cannabaceae</taxon>
        <taxon>Parasponia</taxon>
    </lineage>
</organism>
<keyword evidence="3" id="KW-1185">Reference proteome</keyword>
<evidence type="ECO:0000313" key="2">
    <source>
        <dbReference type="EMBL" id="PON55754.1"/>
    </source>
</evidence>
<sequence>MATPGPTEGSATVISPTPDSGSKSSAASLGRKITDLSGGAPRLKPRFSSPPPVPAKRQREVGSSNEEEGRVEKRGRVVLSSDSDDDGATLTLIMRKRSARGSQSGGGVLPLSVLDGTPDGSGPPSVPIAPAPEACPADGGDTPMTVEEGPRSPGVNTAQRGDLAMGPELEALTPENVELLTTRTLAQVCHTWVFFLFFPCL</sequence>
<gene>
    <name evidence="2" type="ORF">PanWU01x14_185630</name>
</gene>
<reference evidence="3" key="1">
    <citation type="submission" date="2016-06" db="EMBL/GenBank/DDBJ databases">
        <title>Parallel loss of symbiosis genes in relatives of nitrogen-fixing non-legume Parasponia.</title>
        <authorList>
            <person name="Van Velzen R."/>
            <person name="Holmer R."/>
            <person name="Bu F."/>
            <person name="Rutten L."/>
            <person name="Van Zeijl A."/>
            <person name="Liu W."/>
            <person name="Santuari L."/>
            <person name="Cao Q."/>
            <person name="Sharma T."/>
            <person name="Shen D."/>
            <person name="Roswanjaya Y."/>
            <person name="Wardhani T."/>
            <person name="Kalhor M.S."/>
            <person name="Jansen J."/>
            <person name="Van den Hoogen J."/>
            <person name="Gungor B."/>
            <person name="Hartog M."/>
            <person name="Hontelez J."/>
            <person name="Verver J."/>
            <person name="Yang W.-C."/>
            <person name="Schijlen E."/>
            <person name="Repin R."/>
            <person name="Schilthuizen M."/>
            <person name="Schranz E."/>
            <person name="Heidstra R."/>
            <person name="Miyata K."/>
            <person name="Fedorova E."/>
            <person name="Kohlen W."/>
            <person name="Bisseling T."/>
            <person name="Smit S."/>
            <person name="Geurts R."/>
        </authorList>
    </citation>
    <scope>NUCLEOTIDE SEQUENCE [LARGE SCALE GENOMIC DNA]</scope>
    <source>
        <strain evidence="3">cv. WU1-14</strain>
    </source>
</reference>